<sequence length="357" mass="39246">MRKKSVIITASILLLLITATSVYLLQNKKKDNPTPASTSDFVTEDYFIYDTVVRVKVFGEKANEQTLTDIGNLLHDLDDKMNKDKVGSEIQQINAAAGVSAVKVSPDLFELIARSIKYGDQTNGFFDIAIGPLVDLWKIGNEGAHVPKQNEINTAMALTNYKDIELNKQEHSVKLLRKGMVLDLGGIGKGYAAEQIRAYLLKNGHVSALINMGSSSIITVGKKLNGSDWLLGIQNPDQSRGNSLGTITLNNEVINTSGVYERFFIQDGVRYHHIFDPRTGYPIQNGLESVTIIGKDAVEAEALTKGIFVMGVKEGLKYIEGLDGVEALFITNEQKIYATSGLKDRLKITDPAYTVIY</sequence>
<keyword evidence="7 11" id="KW-0274">FAD</keyword>
<dbReference type="Gene3D" id="3.10.520.10">
    <property type="entry name" value="ApbE-like domains"/>
    <property type="match status" value="1"/>
</dbReference>
<dbReference type="PANTHER" id="PTHR30040:SF2">
    <property type="entry name" value="FAD:PROTEIN FMN TRANSFERASE"/>
    <property type="match status" value="1"/>
</dbReference>
<keyword evidence="6 11" id="KW-0479">Metal-binding</keyword>
<dbReference type="PANTHER" id="PTHR30040">
    <property type="entry name" value="THIAMINE BIOSYNTHESIS LIPOPROTEIN APBE"/>
    <property type="match status" value="1"/>
</dbReference>
<accession>A0ABS4FX42</accession>
<evidence type="ECO:0000256" key="2">
    <source>
        <dbReference type="ARBA" id="ARBA00011955"/>
    </source>
</evidence>
<dbReference type="InterPro" id="IPR003374">
    <property type="entry name" value="ApbE-like_sf"/>
</dbReference>
<evidence type="ECO:0000256" key="11">
    <source>
        <dbReference type="PIRNR" id="PIRNR006268"/>
    </source>
</evidence>
<keyword evidence="5 11" id="KW-0808">Transferase</keyword>
<dbReference type="SUPFAM" id="SSF143631">
    <property type="entry name" value="ApbE-like"/>
    <property type="match status" value="1"/>
</dbReference>
<dbReference type="InterPro" id="IPR024932">
    <property type="entry name" value="ApbE"/>
</dbReference>
<reference evidence="12 13" key="1">
    <citation type="submission" date="2021-03" db="EMBL/GenBank/DDBJ databases">
        <title>Genomic Encyclopedia of Type Strains, Phase IV (KMG-IV): sequencing the most valuable type-strain genomes for metagenomic binning, comparative biology and taxonomic classification.</title>
        <authorList>
            <person name="Goeker M."/>
        </authorList>
    </citation>
    <scope>NUCLEOTIDE SEQUENCE [LARGE SCALE GENOMIC DNA]</scope>
    <source>
        <strain evidence="12 13">DSM 14349</strain>
    </source>
</reference>
<dbReference type="EMBL" id="JAGGKG010000022">
    <property type="protein sequence ID" value="MBP1907142.1"/>
    <property type="molecule type" value="Genomic_DNA"/>
</dbReference>
<name>A0ABS4FX42_9BACL</name>
<dbReference type="Proteomes" id="UP001519272">
    <property type="component" value="Unassembled WGS sequence"/>
</dbReference>
<protein>
    <recommendedName>
        <fullName evidence="3 11">FAD:protein FMN transferase</fullName>
        <ecNumber evidence="2 11">2.7.1.180</ecNumber>
    </recommendedName>
    <alternativeName>
        <fullName evidence="9 11">Flavin transferase</fullName>
    </alternativeName>
</protein>
<comment type="caution">
    <text evidence="12">The sequence shown here is derived from an EMBL/GenBank/DDBJ whole genome shotgun (WGS) entry which is preliminary data.</text>
</comment>
<evidence type="ECO:0000256" key="6">
    <source>
        <dbReference type="ARBA" id="ARBA00022723"/>
    </source>
</evidence>
<evidence type="ECO:0000256" key="9">
    <source>
        <dbReference type="ARBA" id="ARBA00031306"/>
    </source>
</evidence>
<keyword evidence="4 11" id="KW-0285">Flavoprotein</keyword>
<evidence type="ECO:0000256" key="10">
    <source>
        <dbReference type="ARBA" id="ARBA00048540"/>
    </source>
</evidence>
<evidence type="ECO:0000256" key="3">
    <source>
        <dbReference type="ARBA" id="ARBA00016337"/>
    </source>
</evidence>
<evidence type="ECO:0000256" key="8">
    <source>
        <dbReference type="ARBA" id="ARBA00022842"/>
    </source>
</evidence>
<dbReference type="PIRSF" id="PIRSF006268">
    <property type="entry name" value="ApbE"/>
    <property type="match status" value="1"/>
</dbReference>
<organism evidence="12 13">
    <name type="scientific">Paenibacillus turicensis</name>
    <dbReference type="NCBI Taxonomy" id="160487"/>
    <lineage>
        <taxon>Bacteria</taxon>
        <taxon>Bacillati</taxon>
        <taxon>Bacillota</taxon>
        <taxon>Bacilli</taxon>
        <taxon>Bacillales</taxon>
        <taxon>Paenibacillaceae</taxon>
        <taxon>Paenibacillus</taxon>
    </lineage>
</organism>
<keyword evidence="8 11" id="KW-0460">Magnesium</keyword>
<evidence type="ECO:0000256" key="7">
    <source>
        <dbReference type="ARBA" id="ARBA00022827"/>
    </source>
</evidence>
<evidence type="ECO:0000256" key="5">
    <source>
        <dbReference type="ARBA" id="ARBA00022679"/>
    </source>
</evidence>
<keyword evidence="12" id="KW-0449">Lipoprotein</keyword>
<evidence type="ECO:0000256" key="1">
    <source>
        <dbReference type="ARBA" id="ARBA00001946"/>
    </source>
</evidence>
<dbReference type="RefSeq" id="WP_210090726.1">
    <property type="nucleotide sequence ID" value="NZ_JAGGKG010000022.1"/>
</dbReference>
<dbReference type="Pfam" id="PF02424">
    <property type="entry name" value="ApbE"/>
    <property type="match status" value="1"/>
</dbReference>
<comment type="similarity">
    <text evidence="11">Belongs to the ApbE family.</text>
</comment>
<keyword evidence="13" id="KW-1185">Reference proteome</keyword>
<gene>
    <name evidence="12" type="ORF">J2Z32_003807</name>
</gene>
<dbReference type="EC" id="2.7.1.180" evidence="2 11"/>
<evidence type="ECO:0000256" key="4">
    <source>
        <dbReference type="ARBA" id="ARBA00022630"/>
    </source>
</evidence>
<comment type="catalytic activity">
    <reaction evidence="10 11">
        <text>L-threonyl-[protein] + FAD = FMN-L-threonyl-[protein] + AMP + H(+)</text>
        <dbReference type="Rhea" id="RHEA:36847"/>
        <dbReference type="Rhea" id="RHEA-COMP:11060"/>
        <dbReference type="Rhea" id="RHEA-COMP:11061"/>
        <dbReference type="ChEBI" id="CHEBI:15378"/>
        <dbReference type="ChEBI" id="CHEBI:30013"/>
        <dbReference type="ChEBI" id="CHEBI:57692"/>
        <dbReference type="ChEBI" id="CHEBI:74257"/>
        <dbReference type="ChEBI" id="CHEBI:456215"/>
        <dbReference type="EC" id="2.7.1.180"/>
    </reaction>
</comment>
<proteinExistence type="inferred from homology"/>
<evidence type="ECO:0000313" key="13">
    <source>
        <dbReference type="Proteomes" id="UP001519272"/>
    </source>
</evidence>
<comment type="cofactor">
    <cofactor evidence="1">
        <name>Mg(2+)</name>
        <dbReference type="ChEBI" id="CHEBI:18420"/>
    </cofactor>
</comment>
<evidence type="ECO:0000313" key="12">
    <source>
        <dbReference type="EMBL" id="MBP1907142.1"/>
    </source>
</evidence>